<gene>
    <name evidence="2" type="ORF">JEQ17_24245</name>
</gene>
<evidence type="ECO:0000259" key="1">
    <source>
        <dbReference type="Pfam" id="PF13474"/>
    </source>
</evidence>
<dbReference type="SUPFAM" id="SSF54427">
    <property type="entry name" value="NTF2-like"/>
    <property type="match status" value="1"/>
</dbReference>
<dbReference type="InterPro" id="IPR032710">
    <property type="entry name" value="NTF2-like_dom_sf"/>
</dbReference>
<name>A0A7T7KXH7_9ACTN</name>
<protein>
    <submittedName>
        <fullName evidence="2">SgcJ/EcaC family oxidoreductase</fullName>
    </submittedName>
</protein>
<evidence type="ECO:0000313" key="2">
    <source>
        <dbReference type="EMBL" id="QQM42242.1"/>
    </source>
</evidence>
<dbReference type="AlphaFoldDB" id="A0A7T7KXH7"/>
<reference evidence="2 3" key="1">
    <citation type="submission" date="2020-12" db="EMBL/GenBank/DDBJ databases">
        <title>A novel species.</title>
        <authorList>
            <person name="Li K."/>
        </authorList>
    </citation>
    <scope>NUCLEOTIDE SEQUENCE [LARGE SCALE GENOMIC DNA]</scope>
    <source>
        <strain evidence="2 3">ZYC-3</strain>
    </source>
</reference>
<dbReference type="Gene3D" id="3.10.450.50">
    <property type="match status" value="1"/>
</dbReference>
<organism evidence="2 3">
    <name type="scientific">Streptomyces liliifuscus</name>
    <dbReference type="NCBI Taxonomy" id="2797636"/>
    <lineage>
        <taxon>Bacteria</taxon>
        <taxon>Bacillati</taxon>
        <taxon>Actinomycetota</taxon>
        <taxon>Actinomycetes</taxon>
        <taxon>Kitasatosporales</taxon>
        <taxon>Streptomycetaceae</taxon>
        <taxon>Streptomyces</taxon>
    </lineage>
</organism>
<dbReference type="RefSeq" id="WP_200397179.1">
    <property type="nucleotide sequence ID" value="NZ_CP066831.1"/>
</dbReference>
<proteinExistence type="predicted"/>
<sequence>MKDDQELIRELIERWAAAVHAGDLDTVLADHTEDIVMFDVPPPQDGVRGLDAYRATWPPFFEWQAKGARFDIVSLDVTAGADVAFAHALLRCGTPEELAAAPGTRLRLTLGLRKENGRWTVAHEHHSFPLGDEQ</sequence>
<dbReference type="InterPro" id="IPR011944">
    <property type="entry name" value="Steroid_delta5-4_isomerase"/>
</dbReference>
<dbReference type="NCBIfam" id="TIGR02246">
    <property type="entry name" value="SgcJ/EcaC family oxidoreductase"/>
    <property type="match status" value="1"/>
</dbReference>
<dbReference type="Proteomes" id="UP000595636">
    <property type="component" value="Chromosome"/>
</dbReference>
<feature type="domain" description="SnoaL-like" evidence="1">
    <location>
        <begin position="8"/>
        <end position="130"/>
    </location>
</feature>
<keyword evidence="3" id="KW-1185">Reference proteome</keyword>
<dbReference type="InterPro" id="IPR037401">
    <property type="entry name" value="SnoaL-like"/>
</dbReference>
<accession>A0A7T7KXH7</accession>
<dbReference type="KEGG" id="slf:JEQ17_24245"/>
<evidence type="ECO:0000313" key="3">
    <source>
        <dbReference type="Proteomes" id="UP000595636"/>
    </source>
</evidence>
<dbReference type="Pfam" id="PF13474">
    <property type="entry name" value="SnoaL_3"/>
    <property type="match status" value="1"/>
</dbReference>
<dbReference type="EMBL" id="CP066831">
    <property type="protein sequence ID" value="QQM42242.1"/>
    <property type="molecule type" value="Genomic_DNA"/>
</dbReference>